<protein>
    <submittedName>
        <fullName evidence="1">Uncharacterized protein</fullName>
    </submittedName>
</protein>
<gene>
    <name evidence="1" type="ORF">Taro_000699</name>
</gene>
<keyword evidence="2" id="KW-1185">Reference proteome</keyword>
<evidence type="ECO:0000313" key="1">
    <source>
        <dbReference type="EMBL" id="MQL68402.1"/>
    </source>
</evidence>
<evidence type="ECO:0000313" key="2">
    <source>
        <dbReference type="Proteomes" id="UP000652761"/>
    </source>
</evidence>
<organism evidence="1 2">
    <name type="scientific">Colocasia esculenta</name>
    <name type="common">Wild taro</name>
    <name type="synonym">Arum esculentum</name>
    <dbReference type="NCBI Taxonomy" id="4460"/>
    <lineage>
        <taxon>Eukaryota</taxon>
        <taxon>Viridiplantae</taxon>
        <taxon>Streptophyta</taxon>
        <taxon>Embryophyta</taxon>
        <taxon>Tracheophyta</taxon>
        <taxon>Spermatophyta</taxon>
        <taxon>Magnoliopsida</taxon>
        <taxon>Liliopsida</taxon>
        <taxon>Araceae</taxon>
        <taxon>Aroideae</taxon>
        <taxon>Colocasieae</taxon>
        <taxon>Colocasia</taxon>
    </lineage>
</organism>
<dbReference type="EMBL" id="NMUH01000013">
    <property type="protein sequence ID" value="MQL68402.1"/>
    <property type="molecule type" value="Genomic_DNA"/>
</dbReference>
<dbReference type="AlphaFoldDB" id="A0A843T7V6"/>
<comment type="caution">
    <text evidence="1">The sequence shown here is derived from an EMBL/GenBank/DDBJ whole genome shotgun (WGS) entry which is preliminary data.</text>
</comment>
<sequence length="59" mass="6465">MNSSFTGFLLTLLTEEGSVHHRLSRLSTGEEYLSTGEGHLSTATAGFVLSGFWKQDTCR</sequence>
<dbReference type="Proteomes" id="UP000652761">
    <property type="component" value="Unassembled WGS sequence"/>
</dbReference>
<accession>A0A843T7V6</accession>
<reference evidence="1" key="1">
    <citation type="submission" date="2017-07" db="EMBL/GenBank/DDBJ databases">
        <title>Taro Niue Genome Assembly and Annotation.</title>
        <authorList>
            <person name="Atibalentja N."/>
            <person name="Keating K."/>
            <person name="Fields C.J."/>
        </authorList>
    </citation>
    <scope>NUCLEOTIDE SEQUENCE</scope>
    <source>
        <strain evidence="1">Niue_2</strain>
        <tissue evidence="1">Leaf</tissue>
    </source>
</reference>
<name>A0A843T7V6_COLES</name>
<proteinExistence type="predicted"/>
<feature type="non-terminal residue" evidence="1">
    <location>
        <position position="59"/>
    </location>
</feature>